<feature type="compositionally biased region" description="Low complexity" evidence="1">
    <location>
        <begin position="50"/>
        <end position="70"/>
    </location>
</feature>
<feature type="compositionally biased region" description="Pro residues" evidence="1">
    <location>
        <begin position="171"/>
        <end position="180"/>
    </location>
</feature>
<keyword evidence="2" id="KW-0732">Signal</keyword>
<feature type="compositionally biased region" description="Polar residues" evidence="1">
    <location>
        <begin position="111"/>
        <end position="127"/>
    </location>
</feature>
<organism evidence="3 4">
    <name type="scientific">Zophobas morio</name>
    <dbReference type="NCBI Taxonomy" id="2755281"/>
    <lineage>
        <taxon>Eukaryota</taxon>
        <taxon>Metazoa</taxon>
        <taxon>Ecdysozoa</taxon>
        <taxon>Arthropoda</taxon>
        <taxon>Hexapoda</taxon>
        <taxon>Insecta</taxon>
        <taxon>Pterygota</taxon>
        <taxon>Neoptera</taxon>
        <taxon>Endopterygota</taxon>
        <taxon>Coleoptera</taxon>
        <taxon>Polyphaga</taxon>
        <taxon>Cucujiformia</taxon>
        <taxon>Tenebrionidae</taxon>
        <taxon>Zophobas</taxon>
    </lineage>
</organism>
<accession>A0AA38MIQ9</accession>
<reference evidence="3" key="1">
    <citation type="journal article" date="2023" name="G3 (Bethesda)">
        <title>Whole genome assemblies of Zophobas morio and Tenebrio molitor.</title>
        <authorList>
            <person name="Kaur S."/>
            <person name="Stinson S.A."/>
            <person name="diCenzo G.C."/>
        </authorList>
    </citation>
    <scope>NUCLEOTIDE SEQUENCE</scope>
    <source>
        <strain evidence="3">QUZm001</strain>
    </source>
</reference>
<dbReference type="AlphaFoldDB" id="A0AA38MIQ9"/>
<evidence type="ECO:0000256" key="2">
    <source>
        <dbReference type="SAM" id="SignalP"/>
    </source>
</evidence>
<keyword evidence="4" id="KW-1185">Reference proteome</keyword>
<feature type="chain" id="PRO_5041371127" evidence="2">
    <location>
        <begin position="23"/>
        <end position="488"/>
    </location>
</feature>
<gene>
    <name evidence="3" type="ORF">Zmor_009497</name>
</gene>
<proteinExistence type="predicted"/>
<evidence type="ECO:0000256" key="1">
    <source>
        <dbReference type="SAM" id="MobiDB-lite"/>
    </source>
</evidence>
<evidence type="ECO:0000313" key="3">
    <source>
        <dbReference type="EMBL" id="KAJ3657712.1"/>
    </source>
</evidence>
<comment type="caution">
    <text evidence="3">The sequence shown here is derived from an EMBL/GenBank/DDBJ whole genome shotgun (WGS) entry which is preliminary data.</text>
</comment>
<evidence type="ECO:0000313" key="4">
    <source>
        <dbReference type="Proteomes" id="UP001168821"/>
    </source>
</evidence>
<dbReference type="EMBL" id="JALNTZ010000003">
    <property type="protein sequence ID" value="KAJ3657712.1"/>
    <property type="molecule type" value="Genomic_DNA"/>
</dbReference>
<dbReference type="Proteomes" id="UP001168821">
    <property type="component" value="Unassembled WGS sequence"/>
</dbReference>
<protein>
    <submittedName>
        <fullName evidence="3">Uncharacterized protein</fullName>
    </submittedName>
</protein>
<sequence>MGCARTSLAFLVVLTFVGFHECGRFGGGRSGGFGRSSTRVSSPSYHRPSYHAPAPSYHPPSYSSPGFSSYNRARPSPPPRHQTARPSPPAYEAPARVATSRPVQSHRPAGVTTSRPYYRPASTSRTHFQPAGPTSRPGGYHSGTTRRPVHVGTTPRRHFTTARPVGFNNLPPRPGSGPIGPPRTGYNTYSGSQQTYKYKVVNKYNYHYPGYYSIPVAHHYPGYFYTPSYYHYSSGDTGSTALGFFLGYGLGRLTTPTYSHYSFYDGYRPRYDHYTVHHYYHNRESVPQQQEIRANTIVGCVGDASTICPGNTTSLCTSDGALMCVASAVSTVPCSDNRQVNCVTSTISCVNNTAPECKNANQGTTTISIPCVSKADVYGDLKTVNNTIIPANATLLPTSTVNGTNTTAVNSTNSTVNDNFTLITQYTQAPVVTTTPVPQTQRKKREVAQNYCVTVLALPAKREKTEGEEFLGDAKFIAEQFLESVWDL</sequence>
<feature type="region of interest" description="Disordered" evidence="1">
    <location>
        <begin position="27"/>
        <end position="180"/>
    </location>
</feature>
<feature type="signal peptide" evidence="2">
    <location>
        <begin position="1"/>
        <end position="22"/>
    </location>
</feature>
<feature type="compositionally biased region" description="Pro residues" evidence="1">
    <location>
        <begin position="75"/>
        <end position="91"/>
    </location>
</feature>
<name>A0AA38MIQ9_9CUCU</name>